<accession>A0ABM4GG21</accession>
<reference evidence="4" key="1">
    <citation type="submission" date="2025-08" db="UniProtKB">
        <authorList>
            <consortium name="RefSeq"/>
        </authorList>
    </citation>
    <scope>IDENTIFICATION</scope>
    <source>
        <strain evidence="4">14028-0561.14</strain>
        <tissue evidence="4">Whole fly</tissue>
    </source>
</reference>
<dbReference type="Pfam" id="PF18701">
    <property type="entry name" value="DUF5641"/>
    <property type="match status" value="1"/>
</dbReference>
<evidence type="ECO:0000313" key="3">
    <source>
        <dbReference type="Proteomes" id="UP001652661"/>
    </source>
</evidence>
<sequence>MGGLWEAGVKSFKAHFYKYTAAGKYTFEELATLLAKIEACLNSRPISPMSEDPTDLVALSPGHFLIGGPLLAVSEPLIEENPISIINRWRRLKALHQQFCVRWKEEYLKELHKRNKWKFPSRDLQAGDMVVIKEESLPANEWRLGRIQLIRVYNGSNDPPKSSSLIREQCIQMPSLQGSPRSEGFPTVSSTAIGEAAPRVQRGVIYAMRLITRCYTSTLGSLALRDPDKGATHPRPQRQSQQRQQAPVSGSRRPATPMDMSPSRSRSCTPILARTSVSILPTASVLIGSDQKRFDVRALVDPCCPVSRIHISLVKALNLAITGIGDQRVCTTGLQDEQAASDAGGRADADTNAGAIAGPEGAGHVSECHIGG</sequence>
<dbReference type="PANTHER" id="PTHR47331">
    <property type="entry name" value="PHD-TYPE DOMAIN-CONTAINING PROTEIN"/>
    <property type="match status" value="1"/>
</dbReference>
<organism evidence="3 4">
    <name type="scientific">Drosophila kikkawai</name>
    <name type="common">Fruit fly</name>
    <dbReference type="NCBI Taxonomy" id="30033"/>
    <lineage>
        <taxon>Eukaryota</taxon>
        <taxon>Metazoa</taxon>
        <taxon>Ecdysozoa</taxon>
        <taxon>Arthropoda</taxon>
        <taxon>Hexapoda</taxon>
        <taxon>Insecta</taxon>
        <taxon>Pterygota</taxon>
        <taxon>Neoptera</taxon>
        <taxon>Endopterygota</taxon>
        <taxon>Diptera</taxon>
        <taxon>Brachycera</taxon>
        <taxon>Muscomorpha</taxon>
        <taxon>Ephydroidea</taxon>
        <taxon>Drosophilidae</taxon>
        <taxon>Drosophila</taxon>
        <taxon>Sophophora</taxon>
    </lineage>
</organism>
<feature type="region of interest" description="Disordered" evidence="1">
    <location>
        <begin position="223"/>
        <end position="267"/>
    </location>
</feature>
<evidence type="ECO:0000313" key="4">
    <source>
        <dbReference type="RefSeq" id="XP_070141655.1"/>
    </source>
</evidence>
<feature type="domain" description="DUF5641" evidence="2">
    <location>
        <begin position="87"/>
        <end position="155"/>
    </location>
</feature>
<protein>
    <recommendedName>
        <fullName evidence="2">DUF5641 domain-containing protein</fullName>
    </recommendedName>
</protein>
<keyword evidence="3" id="KW-1185">Reference proteome</keyword>
<evidence type="ECO:0000256" key="1">
    <source>
        <dbReference type="SAM" id="MobiDB-lite"/>
    </source>
</evidence>
<dbReference type="GeneID" id="138928475"/>
<gene>
    <name evidence="4" type="primary">LOC138928475</name>
</gene>
<evidence type="ECO:0000259" key="2">
    <source>
        <dbReference type="Pfam" id="PF18701"/>
    </source>
</evidence>
<name>A0ABM4GG21_DROKI</name>
<dbReference type="RefSeq" id="XP_070141655.1">
    <property type="nucleotide sequence ID" value="XM_070285554.1"/>
</dbReference>
<dbReference type="InterPro" id="IPR040676">
    <property type="entry name" value="DUF5641"/>
</dbReference>
<proteinExistence type="predicted"/>
<dbReference type="PANTHER" id="PTHR47331:SF5">
    <property type="entry name" value="RIBONUCLEASE H"/>
    <property type="match status" value="1"/>
</dbReference>
<dbReference type="Proteomes" id="UP001652661">
    <property type="component" value="Chromosome 3L"/>
</dbReference>
<feature type="compositionally biased region" description="Low complexity" evidence="1">
    <location>
        <begin position="237"/>
        <end position="247"/>
    </location>
</feature>